<evidence type="ECO:0000313" key="11">
    <source>
        <dbReference type="EMBL" id="SHK15680.1"/>
    </source>
</evidence>
<evidence type="ECO:0000256" key="10">
    <source>
        <dbReference type="RuleBase" id="RU004181"/>
    </source>
</evidence>
<evidence type="ECO:0000256" key="7">
    <source>
        <dbReference type="ARBA" id="ARBA00022989"/>
    </source>
</evidence>
<dbReference type="UniPathway" id="UPA00665"/>
<dbReference type="AlphaFoldDB" id="A0A1M6Q6B1"/>
<comment type="caution">
    <text evidence="9">Lacks conserved residue(s) required for the propagation of feature annotation.</text>
</comment>
<keyword evidence="12" id="KW-1185">Reference proteome</keyword>
<evidence type="ECO:0000256" key="4">
    <source>
        <dbReference type="ARBA" id="ARBA00022692"/>
    </source>
</evidence>
<evidence type="ECO:0000256" key="5">
    <source>
        <dbReference type="ARBA" id="ARBA00022750"/>
    </source>
</evidence>
<dbReference type="GO" id="GO:0006508">
    <property type="term" value="P:proteolysis"/>
    <property type="evidence" value="ECO:0007669"/>
    <property type="project" value="UniProtKB-KW"/>
</dbReference>
<sequence>MLYGIALLVFALDQLIKWMVRSHMTPGQLVPVLPPWVDLDYIQNPGGAFSILPHHTWLFILVAFVVIAAVIYVDIRYKPSPSIRIALGLVLGGALGNMSDRIFIGKVTDYVYLQFIHFPIFNLADVCIDAGVILLIIRTFWQGKKENLSNHEDDK</sequence>
<feature type="transmembrane region" description="Helical" evidence="9">
    <location>
        <begin position="85"/>
        <end position="104"/>
    </location>
</feature>
<keyword evidence="3 9" id="KW-0645">Protease</keyword>
<organism evidence="11 12">
    <name type="scientific">Alicyclobacillus tolerans</name>
    <dbReference type="NCBI Taxonomy" id="90970"/>
    <lineage>
        <taxon>Bacteria</taxon>
        <taxon>Bacillati</taxon>
        <taxon>Bacillota</taxon>
        <taxon>Bacilli</taxon>
        <taxon>Bacillales</taxon>
        <taxon>Alicyclobacillaceae</taxon>
        <taxon>Alicyclobacillus</taxon>
    </lineage>
</organism>
<feature type="active site" evidence="9">
    <location>
        <position position="109"/>
    </location>
</feature>
<evidence type="ECO:0000256" key="1">
    <source>
        <dbReference type="ARBA" id="ARBA00006139"/>
    </source>
</evidence>
<name>A0A1M6Q6B1_9BACL</name>
<comment type="pathway">
    <text evidence="9">Protein modification; lipoprotein biosynthesis (signal peptide cleavage).</text>
</comment>
<dbReference type="Proteomes" id="UP000184016">
    <property type="component" value="Unassembled WGS sequence"/>
</dbReference>
<evidence type="ECO:0000313" key="12">
    <source>
        <dbReference type="Proteomes" id="UP000184016"/>
    </source>
</evidence>
<evidence type="ECO:0000256" key="6">
    <source>
        <dbReference type="ARBA" id="ARBA00022801"/>
    </source>
</evidence>
<protein>
    <recommendedName>
        <fullName evidence="9">Lipoprotein signal peptidase</fullName>
        <ecNumber evidence="9">3.4.23.36</ecNumber>
    </recommendedName>
    <alternativeName>
        <fullName evidence="9">Prolipoprotein signal peptidase</fullName>
    </alternativeName>
    <alternativeName>
        <fullName evidence="9">Signal peptidase II</fullName>
        <shortName evidence="9">SPase II</shortName>
    </alternativeName>
</protein>
<dbReference type="PRINTS" id="PR00781">
    <property type="entry name" value="LIPOSIGPTASE"/>
</dbReference>
<dbReference type="PANTHER" id="PTHR33695">
    <property type="entry name" value="LIPOPROTEIN SIGNAL PEPTIDASE"/>
    <property type="match status" value="1"/>
</dbReference>
<keyword evidence="2 9" id="KW-1003">Cell membrane</keyword>
<evidence type="ECO:0000256" key="2">
    <source>
        <dbReference type="ARBA" id="ARBA00022475"/>
    </source>
</evidence>
<comment type="similarity">
    <text evidence="1 9 10">Belongs to the peptidase A8 family.</text>
</comment>
<dbReference type="InterPro" id="IPR001872">
    <property type="entry name" value="Peptidase_A8"/>
</dbReference>
<reference evidence="12" key="1">
    <citation type="submission" date="2016-11" db="EMBL/GenBank/DDBJ databases">
        <authorList>
            <person name="Varghese N."/>
            <person name="Submissions S."/>
        </authorList>
    </citation>
    <scope>NUCLEOTIDE SEQUENCE [LARGE SCALE GENOMIC DNA]</scope>
    <source>
        <strain evidence="12">USBA-503</strain>
    </source>
</reference>
<dbReference type="HAMAP" id="MF_00161">
    <property type="entry name" value="LspA"/>
    <property type="match status" value="1"/>
</dbReference>
<accession>A0A1M6Q6B1</accession>
<keyword evidence="4 9" id="KW-0812">Transmembrane</keyword>
<dbReference type="EMBL" id="FRAF01000009">
    <property type="protein sequence ID" value="SHK15680.1"/>
    <property type="molecule type" value="Genomic_DNA"/>
</dbReference>
<dbReference type="GO" id="GO:0004190">
    <property type="term" value="F:aspartic-type endopeptidase activity"/>
    <property type="evidence" value="ECO:0007669"/>
    <property type="project" value="UniProtKB-UniRule"/>
</dbReference>
<evidence type="ECO:0000256" key="9">
    <source>
        <dbReference type="HAMAP-Rule" id="MF_00161"/>
    </source>
</evidence>
<comment type="catalytic activity">
    <reaction evidence="9">
        <text>Release of signal peptides from bacterial membrane prolipoproteins. Hydrolyzes -Xaa-Yaa-Zaa-|-(S,diacylglyceryl)Cys-, in which Xaa is hydrophobic (preferably Leu), and Yaa (Ala or Ser) and Zaa (Gly or Ala) have small, neutral side chains.</text>
        <dbReference type="EC" id="3.4.23.36"/>
    </reaction>
</comment>
<keyword evidence="7 9" id="KW-1133">Transmembrane helix</keyword>
<dbReference type="STRING" id="1830138.SAMN05443507_10964"/>
<evidence type="ECO:0000256" key="3">
    <source>
        <dbReference type="ARBA" id="ARBA00022670"/>
    </source>
</evidence>
<feature type="active site" evidence="9">
    <location>
        <position position="125"/>
    </location>
</feature>
<keyword evidence="5 9" id="KW-0064">Aspartyl protease</keyword>
<dbReference type="RefSeq" id="WP_072873788.1">
    <property type="nucleotide sequence ID" value="NZ_FRAF01000009.1"/>
</dbReference>
<feature type="transmembrane region" description="Helical" evidence="9">
    <location>
        <begin position="116"/>
        <end position="137"/>
    </location>
</feature>
<dbReference type="Pfam" id="PF01252">
    <property type="entry name" value="Peptidase_A8"/>
    <property type="match status" value="1"/>
</dbReference>
<comment type="function">
    <text evidence="9">This protein specifically catalyzes the removal of signal peptides from prolipoproteins.</text>
</comment>
<gene>
    <name evidence="9" type="primary">lspA</name>
    <name evidence="11" type="ORF">SAMN05443507_10964</name>
</gene>
<evidence type="ECO:0000256" key="8">
    <source>
        <dbReference type="ARBA" id="ARBA00023136"/>
    </source>
</evidence>
<dbReference type="EC" id="3.4.23.36" evidence="9"/>
<proteinExistence type="inferred from homology"/>
<comment type="subcellular location">
    <subcellularLocation>
        <location evidence="9">Cell membrane</location>
        <topology evidence="9">Multi-pass membrane protein</topology>
    </subcellularLocation>
</comment>
<keyword evidence="6 9" id="KW-0378">Hydrolase</keyword>
<feature type="transmembrane region" description="Helical" evidence="9">
    <location>
        <begin position="55"/>
        <end position="73"/>
    </location>
</feature>
<dbReference type="PANTHER" id="PTHR33695:SF1">
    <property type="entry name" value="LIPOPROTEIN SIGNAL PEPTIDASE"/>
    <property type="match status" value="1"/>
</dbReference>
<dbReference type="GO" id="GO:0005886">
    <property type="term" value="C:plasma membrane"/>
    <property type="evidence" value="ECO:0007669"/>
    <property type="project" value="UniProtKB-SubCell"/>
</dbReference>
<dbReference type="NCBIfam" id="TIGR00077">
    <property type="entry name" value="lspA"/>
    <property type="match status" value="1"/>
</dbReference>
<keyword evidence="8 9" id="KW-0472">Membrane</keyword>